<dbReference type="eggNOG" id="COG2304">
    <property type="taxonomic scope" value="Bacteria"/>
</dbReference>
<dbReference type="KEGG" id="cli:Clim_2291"/>
<dbReference type="InterPro" id="IPR050768">
    <property type="entry name" value="UPF0353/GerABKA_families"/>
</dbReference>
<dbReference type="Proteomes" id="UP000008841">
    <property type="component" value="Chromosome"/>
</dbReference>
<reference evidence="7 8" key="1">
    <citation type="submission" date="2008-05" db="EMBL/GenBank/DDBJ databases">
        <title>Complete sequence of Chlorobium limicola DSM 245.</title>
        <authorList>
            <consortium name="US DOE Joint Genome Institute"/>
            <person name="Lucas S."/>
            <person name="Copeland A."/>
            <person name="Lapidus A."/>
            <person name="Glavina del Rio T."/>
            <person name="Dalin E."/>
            <person name="Tice H."/>
            <person name="Bruce D."/>
            <person name="Goodwin L."/>
            <person name="Pitluck S."/>
            <person name="Schmutz J."/>
            <person name="Larimer F."/>
            <person name="Land M."/>
            <person name="Hauser L."/>
            <person name="Kyrpides N."/>
            <person name="Ovchinnikova G."/>
            <person name="Zhao F."/>
            <person name="Li T."/>
            <person name="Liu Z."/>
            <person name="Overmann J."/>
            <person name="Bryant D.A."/>
            <person name="Richardson P."/>
        </authorList>
    </citation>
    <scope>NUCLEOTIDE SEQUENCE [LARGE SCALE GENOMIC DNA]</scope>
    <source>
        <strain evidence="8">DSM 245 / NBRC 103803 / 6330</strain>
    </source>
</reference>
<protein>
    <submittedName>
        <fullName evidence="7">von Willebrand factor type A</fullName>
    </submittedName>
</protein>
<keyword evidence="4 5" id="KW-0472">Membrane</keyword>
<evidence type="ECO:0000259" key="6">
    <source>
        <dbReference type="PROSITE" id="PS50234"/>
    </source>
</evidence>
<feature type="domain" description="VWFA" evidence="6">
    <location>
        <begin position="90"/>
        <end position="298"/>
    </location>
</feature>
<evidence type="ECO:0000313" key="8">
    <source>
        <dbReference type="Proteomes" id="UP000008841"/>
    </source>
</evidence>
<keyword evidence="1" id="KW-1003">Cell membrane</keyword>
<evidence type="ECO:0000256" key="4">
    <source>
        <dbReference type="ARBA" id="ARBA00023136"/>
    </source>
</evidence>
<dbReference type="SMART" id="SM00327">
    <property type="entry name" value="VWA"/>
    <property type="match status" value="1"/>
</dbReference>
<dbReference type="InterPro" id="IPR002035">
    <property type="entry name" value="VWF_A"/>
</dbReference>
<dbReference type="Pfam" id="PF13519">
    <property type="entry name" value="VWA_2"/>
    <property type="match status" value="1"/>
</dbReference>
<feature type="transmembrane region" description="Helical" evidence="5">
    <location>
        <begin position="59"/>
        <end position="77"/>
    </location>
</feature>
<dbReference type="HOGENOM" id="CLU_024570_1_0_10"/>
<dbReference type="SUPFAM" id="SSF53300">
    <property type="entry name" value="vWA-like"/>
    <property type="match status" value="1"/>
</dbReference>
<dbReference type="PANTHER" id="PTHR22550:SF5">
    <property type="entry name" value="LEUCINE ZIPPER PROTEIN 4"/>
    <property type="match status" value="1"/>
</dbReference>
<evidence type="ECO:0000256" key="3">
    <source>
        <dbReference type="ARBA" id="ARBA00022989"/>
    </source>
</evidence>
<keyword evidence="3 5" id="KW-1133">Transmembrane helix</keyword>
<dbReference type="PANTHER" id="PTHR22550">
    <property type="entry name" value="SPORE GERMINATION PROTEIN"/>
    <property type="match status" value="1"/>
</dbReference>
<dbReference type="PROSITE" id="PS50234">
    <property type="entry name" value="VWFA"/>
    <property type="match status" value="1"/>
</dbReference>
<evidence type="ECO:0000256" key="1">
    <source>
        <dbReference type="ARBA" id="ARBA00022475"/>
    </source>
</evidence>
<dbReference type="RefSeq" id="WP_012467179.1">
    <property type="nucleotide sequence ID" value="NC_010803.1"/>
</dbReference>
<dbReference type="OrthoDB" id="6206554at2"/>
<organism evidence="7 8">
    <name type="scientific">Chlorobium limicola (strain DSM 245 / NBRC 103803 / 6330)</name>
    <dbReference type="NCBI Taxonomy" id="290315"/>
    <lineage>
        <taxon>Bacteria</taxon>
        <taxon>Pseudomonadati</taxon>
        <taxon>Chlorobiota</taxon>
        <taxon>Chlorobiia</taxon>
        <taxon>Chlorobiales</taxon>
        <taxon>Chlorobiaceae</taxon>
        <taxon>Chlorobium/Pelodictyon group</taxon>
        <taxon>Chlorobium</taxon>
    </lineage>
</organism>
<keyword evidence="2 5" id="KW-0812">Transmembrane</keyword>
<evidence type="ECO:0000256" key="5">
    <source>
        <dbReference type="SAM" id="Phobius"/>
    </source>
</evidence>
<sequence length="340" mass="36458">MCFAWPEHFGYLLLLIPLAVLFGYGYMRQMQASERLVLSGPAGSGINGSAQRVFLVRRMLQFTGIALLLISLAGPQLCRGNRVTLRKGADLVFMLDVSNSMLARDVLPDRLEAARDAALRIGGSVREGRRALLLFAGSPLVQCPLTYDREAFSALLGMATPALIEEQGTSFLPAVELALKLFTGSVPLDSDGTAEGERIVVLLSDGEDHEGATAAAAAKLRRNGVSLFVLGFGSRNGADIPDPLRPGLKKLDGAGRVVTTRFSPQTLRQLASASGGFYFEGAGGDAVYDEVALRIDRIVSRSRLVSAPLGSEPLYHYFLGAGMLLLLVERALLHVSGKRQ</sequence>
<dbReference type="STRING" id="290315.Clim_2291"/>
<dbReference type="AlphaFoldDB" id="B3EHF2"/>
<proteinExistence type="predicted"/>
<gene>
    <name evidence="7" type="ordered locus">Clim_2291</name>
</gene>
<evidence type="ECO:0000256" key="2">
    <source>
        <dbReference type="ARBA" id="ARBA00022692"/>
    </source>
</evidence>
<dbReference type="Gene3D" id="3.40.50.410">
    <property type="entry name" value="von Willebrand factor, type A domain"/>
    <property type="match status" value="1"/>
</dbReference>
<evidence type="ECO:0000313" key="7">
    <source>
        <dbReference type="EMBL" id="ACD91314.1"/>
    </source>
</evidence>
<dbReference type="InterPro" id="IPR036465">
    <property type="entry name" value="vWFA_dom_sf"/>
</dbReference>
<accession>B3EHF2</accession>
<dbReference type="EMBL" id="CP001097">
    <property type="protein sequence ID" value="ACD91314.1"/>
    <property type="molecule type" value="Genomic_DNA"/>
</dbReference>
<name>B3EHF2_CHLL2</name>
<feature type="transmembrane region" description="Helical" evidence="5">
    <location>
        <begin position="6"/>
        <end position="26"/>
    </location>
</feature>